<feature type="domain" description="HTH cro/C1-type" evidence="1">
    <location>
        <begin position="11"/>
        <end position="65"/>
    </location>
</feature>
<organism evidence="2 3">
    <name type="scientific">Rothia amarae</name>
    <dbReference type="NCBI Taxonomy" id="169480"/>
    <lineage>
        <taxon>Bacteria</taxon>
        <taxon>Bacillati</taxon>
        <taxon>Actinomycetota</taxon>
        <taxon>Actinomycetes</taxon>
        <taxon>Micrococcales</taxon>
        <taxon>Micrococcaceae</taxon>
        <taxon>Rothia</taxon>
    </lineage>
</organism>
<dbReference type="InterPro" id="IPR010982">
    <property type="entry name" value="Lambda_DNA-bd_dom_sf"/>
</dbReference>
<dbReference type="Gene3D" id="1.10.260.40">
    <property type="entry name" value="lambda repressor-like DNA-binding domains"/>
    <property type="match status" value="1"/>
</dbReference>
<evidence type="ECO:0000259" key="1">
    <source>
        <dbReference type="PROSITE" id="PS50943"/>
    </source>
</evidence>
<keyword evidence="3" id="KW-1185">Reference proteome</keyword>
<dbReference type="GO" id="GO:0003677">
    <property type="term" value="F:DNA binding"/>
    <property type="evidence" value="ECO:0007669"/>
    <property type="project" value="InterPro"/>
</dbReference>
<dbReference type="InterPro" id="IPR001387">
    <property type="entry name" value="Cro/C1-type_HTH"/>
</dbReference>
<sequence>MTYADSIAGNIRAKVSRREINQTDLAQHLGISQAQMSSRLRGRVEFKPSEIENIANFMGVEIEELTKYVKFSTTHNGA</sequence>
<reference evidence="2 3" key="1">
    <citation type="submission" date="2020-09" db="EMBL/GenBank/DDBJ databases">
        <title>Investigation of environmental microbe.</title>
        <authorList>
            <person name="Ou Y."/>
            <person name="Kang Q."/>
        </authorList>
    </citation>
    <scope>NUCLEOTIDE SEQUENCE [LARGE SCALE GENOMIC DNA]</scope>
    <source>
        <strain evidence="2 3">KJZ-9</strain>
    </source>
</reference>
<dbReference type="SMART" id="SM00530">
    <property type="entry name" value="HTH_XRE"/>
    <property type="match status" value="1"/>
</dbReference>
<proteinExistence type="predicted"/>
<dbReference type="EMBL" id="CP061538">
    <property type="protein sequence ID" value="QNV40570.1"/>
    <property type="molecule type" value="Genomic_DNA"/>
</dbReference>
<dbReference type="Proteomes" id="UP000516421">
    <property type="component" value="Chromosome"/>
</dbReference>
<protein>
    <submittedName>
        <fullName evidence="2">Helix-turn-helix transcriptional regulator</fullName>
    </submittedName>
</protein>
<dbReference type="AlphaFoldDB" id="A0A7H2BLM4"/>
<gene>
    <name evidence="2" type="ORF">IDM48_03990</name>
</gene>
<dbReference type="KEGG" id="rama:IDM48_03990"/>
<evidence type="ECO:0000313" key="2">
    <source>
        <dbReference type="EMBL" id="QNV40570.1"/>
    </source>
</evidence>
<dbReference type="SUPFAM" id="SSF47413">
    <property type="entry name" value="lambda repressor-like DNA-binding domains"/>
    <property type="match status" value="1"/>
</dbReference>
<accession>A0A7H2BLM4</accession>
<dbReference type="Pfam" id="PF13443">
    <property type="entry name" value="HTH_26"/>
    <property type="match status" value="1"/>
</dbReference>
<dbReference type="CDD" id="cd00093">
    <property type="entry name" value="HTH_XRE"/>
    <property type="match status" value="1"/>
</dbReference>
<evidence type="ECO:0000313" key="3">
    <source>
        <dbReference type="Proteomes" id="UP000516421"/>
    </source>
</evidence>
<dbReference type="PROSITE" id="PS50943">
    <property type="entry name" value="HTH_CROC1"/>
    <property type="match status" value="1"/>
</dbReference>
<dbReference type="RefSeq" id="WP_068171340.1">
    <property type="nucleotide sequence ID" value="NZ_BAAAHX010000004.1"/>
</dbReference>
<name>A0A7H2BLM4_9MICC</name>